<dbReference type="Proteomes" id="UP000235965">
    <property type="component" value="Unassembled WGS sequence"/>
</dbReference>
<comment type="caution">
    <text evidence="1">The sequence shown here is derived from an EMBL/GenBank/DDBJ whole genome shotgun (WGS) entry which is preliminary data.</text>
</comment>
<dbReference type="AlphaFoldDB" id="A0A2J7QEA9"/>
<evidence type="ECO:0000313" key="1">
    <source>
        <dbReference type="EMBL" id="PNF26907.1"/>
    </source>
</evidence>
<reference evidence="1 2" key="1">
    <citation type="submission" date="2017-12" db="EMBL/GenBank/DDBJ databases">
        <title>Hemimetabolous genomes reveal molecular basis of termite eusociality.</title>
        <authorList>
            <person name="Harrison M.C."/>
            <person name="Jongepier E."/>
            <person name="Robertson H.M."/>
            <person name="Arning N."/>
            <person name="Bitard-Feildel T."/>
            <person name="Chao H."/>
            <person name="Childers C.P."/>
            <person name="Dinh H."/>
            <person name="Doddapaneni H."/>
            <person name="Dugan S."/>
            <person name="Gowin J."/>
            <person name="Greiner C."/>
            <person name="Han Y."/>
            <person name="Hu H."/>
            <person name="Hughes D.S.T."/>
            <person name="Huylmans A.-K."/>
            <person name="Kemena C."/>
            <person name="Kremer L.P.M."/>
            <person name="Lee S.L."/>
            <person name="Lopez-Ezquerra A."/>
            <person name="Mallet L."/>
            <person name="Monroy-Kuhn J.M."/>
            <person name="Moser A."/>
            <person name="Murali S.C."/>
            <person name="Muzny D.M."/>
            <person name="Otani S."/>
            <person name="Piulachs M.-D."/>
            <person name="Poelchau M."/>
            <person name="Qu J."/>
            <person name="Schaub F."/>
            <person name="Wada-Katsumata A."/>
            <person name="Worley K.C."/>
            <person name="Xie Q."/>
            <person name="Ylla G."/>
            <person name="Poulsen M."/>
            <person name="Gibbs R.A."/>
            <person name="Schal C."/>
            <person name="Richards S."/>
            <person name="Belles X."/>
            <person name="Korb J."/>
            <person name="Bornberg-Bauer E."/>
        </authorList>
    </citation>
    <scope>NUCLEOTIDE SEQUENCE [LARGE SCALE GENOMIC DNA]</scope>
    <source>
        <tissue evidence="1">Whole body</tissue>
    </source>
</reference>
<name>A0A2J7QEA9_9NEOP</name>
<evidence type="ECO:0000313" key="2">
    <source>
        <dbReference type="Proteomes" id="UP000235965"/>
    </source>
</evidence>
<dbReference type="InParanoid" id="A0A2J7QEA9"/>
<gene>
    <name evidence="1" type="ORF">B7P43_G15121</name>
</gene>
<organism evidence="1 2">
    <name type="scientific">Cryptotermes secundus</name>
    <dbReference type="NCBI Taxonomy" id="105785"/>
    <lineage>
        <taxon>Eukaryota</taxon>
        <taxon>Metazoa</taxon>
        <taxon>Ecdysozoa</taxon>
        <taxon>Arthropoda</taxon>
        <taxon>Hexapoda</taxon>
        <taxon>Insecta</taxon>
        <taxon>Pterygota</taxon>
        <taxon>Neoptera</taxon>
        <taxon>Polyneoptera</taxon>
        <taxon>Dictyoptera</taxon>
        <taxon>Blattodea</taxon>
        <taxon>Blattoidea</taxon>
        <taxon>Termitoidae</taxon>
        <taxon>Kalotermitidae</taxon>
        <taxon>Cryptotermitinae</taxon>
        <taxon>Cryptotermes</taxon>
    </lineage>
</organism>
<sequence>MRPGPRLRVIFRNNLVFFYGEELLAPCPNSKLEDRPLRAVRDFLFNIFAASLHISHTRIAVISPGCKNNGDELKERVAVGADRGDARACLCDIVSTYIQAAVAAVAAYRPTPLDSKPKYGYYAHPHFVLDL</sequence>
<proteinExistence type="predicted"/>
<protein>
    <submittedName>
        <fullName evidence="1">Uncharacterized protein</fullName>
    </submittedName>
</protein>
<accession>A0A2J7QEA9</accession>
<dbReference type="EMBL" id="NEVH01015318">
    <property type="protein sequence ID" value="PNF26907.1"/>
    <property type="molecule type" value="Genomic_DNA"/>
</dbReference>
<keyword evidence="2" id="KW-1185">Reference proteome</keyword>